<organism evidence="3 4">
    <name type="scientific">Dactylosporangium cerinum</name>
    <dbReference type="NCBI Taxonomy" id="1434730"/>
    <lineage>
        <taxon>Bacteria</taxon>
        <taxon>Bacillati</taxon>
        <taxon>Actinomycetota</taxon>
        <taxon>Actinomycetes</taxon>
        <taxon>Micromonosporales</taxon>
        <taxon>Micromonosporaceae</taxon>
        <taxon>Dactylosporangium</taxon>
    </lineage>
</organism>
<feature type="transmembrane region" description="Helical" evidence="1">
    <location>
        <begin position="6"/>
        <end position="24"/>
    </location>
</feature>
<gene>
    <name evidence="3" type="ORF">ACFPIJ_53865</name>
</gene>
<evidence type="ECO:0000313" key="4">
    <source>
        <dbReference type="Proteomes" id="UP001595912"/>
    </source>
</evidence>
<reference evidence="4" key="1">
    <citation type="journal article" date="2019" name="Int. J. Syst. Evol. Microbiol.">
        <title>The Global Catalogue of Microorganisms (GCM) 10K type strain sequencing project: providing services to taxonomists for standard genome sequencing and annotation.</title>
        <authorList>
            <consortium name="The Broad Institute Genomics Platform"/>
            <consortium name="The Broad Institute Genome Sequencing Center for Infectious Disease"/>
            <person name="Wu L."/>
            <person name="Ma J."/>
        </authorList>
    </citation>
    <scope>NUCLEOTIDE SEQUENCE [LARGE SCALE GENOMIC DNA]</scope>
    <source>
        <strain evidence="4">CGMCC 4.7152</strain>
    </source>
</reference>
<proteinExistence type="predicted"/>
<keyword evidence="1" id="KW-1133">Transmembrane helix</keyword>
<accession>A0ABV9WD81</accession>
<evidence type="ECO:0000259" key="2">
    <source>
        <dbReference type="Pfam" id="PF09851"/>
    </source>
</evidence>
<dbReference type="RefSeq" id="WP_380127320.1">
    <property type="nucleotide sequence ID" value="NZ_JBHSIU010000105.1"/>
</dbReference>
<comment type="caution">
    <text evidence="3">The sequence shown here is derived from an EMBL/GenBank/DDBJ whole genome shotgun (WGS) entry which is preliminary data.</text>
</comment>
<feature type="domain" description="SHOCT" evidence="2">
    <location>
        <begin position="107"/>
        <end position="134"/>
    </location>
</feature>
<evidence type="ECO:0000313" key="3">
    <source>
        <dbReference type="EMBL" id="MFC5006687.1"/>
    </source>
</evidence>
<keyword evidence="1" id="KW-0472">Membrane</keyword>
<sequence length="137" mass="14711">MIGVLLVVDAAVLFTLVTVTAVIGRANAVSGWRFTLLGGALAGLAAAGTWMFDLPRWAYVVAGFVVATAVFLGLGADMIRLARLPRPVPLGTTIEESLRGLVNPGGAELERLAGLRDWGVLTDDEFTEQKRRLLHRR</sequence>
<dbReference type="Proteomes" id="UP001595912">
    <property type="component" value="Unassembled WGS sequence"/>
</dbReference>
<dbReference type="InterPro" id="IPR018649">
    <property type="entry name" value="SHOCT"/>
</dbReference>
<feature type="transmembrane region" description="Helical" evidence="1">
    <location>
        <begin position="57"/>
        <end position="76"/>
    </location>
</feature>
<evidence type="ECO:0000256" key="1">
    <source>
        <dbReference type="SAM" id="Phobius"/>
    </source>
</evidence>
<dbReference type="EMBL" id="JBHSIU010000105">
    <property type="protein sequence ID" value="MFC5006687.1"/>
    <property type="molecule type" value="Genomic_DNA"/>
</dbReference>
<dbReference type="Pfam" id="PF09851">
    <property type="entry name" value="SHOCT"/>
    <property type="match status" value="1"/>
</dbReference>
<name>A0ABV9WD81_9ACTN</name>
<keyword evidence="1" id="KW-0812">Transmembrane</keyword>
<protein>
    <submittedName>
        <fullName evidence="3">SHOCT domain-containing protein</fullName>
    </submittedName>
</protein>
<feature type="transmembrane region" description="Helical" evidence="1">
    <location>
        <begin position="31"/>
        <end position="51"/>
    </location>
</feature>
<keyword evidence="4" id="KW-1185">Reference proteome</keyword>